<proteinExistence type="predicted"/>
<accession>A0AA49JG88</accession>
<evidence type="ECO:0000256" key="1">
    <source>
        <dbReference type="SAM" id="Phobius"/>
    </source>
</evidence>
<dbReference type="EMBL" id="CP120682">
    <property type="protein sequence ID" value="WKN36759.1"/>
    <property type="molecule type" value="Genomic_DNA"/>
</dbReference>
<feature type="transmembrane region" description="Helical" evidence="1">
    <location>
        <begin position="9"/>
        <end position="31"/>
    </location>
</feature>
<keyword evidence="1" id="KW-0472">Membrane</keyword>
<keyword evidence="1" id="KW-0812">Transmembrane</keyword>
<keyword evidence="1" id="KW-1133">Transmembrane helix</keyword>
<reference evidence="2" key="1">
    <citation type="journal article" date="2023" name="Comput. Struct. Biotechnol. J.">
        <title>Discovery of a novel marine Bacteroidetes with a rich repertoire of carbohydrate-active enzymes.</title>
        <authorList>
            <person name="Chen B."/>
            <person name="Liu G."/>
            <person name="Chen Q."/>
            <person name="Wang H."/>
            <person name="Liu L."/>
            <person name="Tang K."/>
        </authorList>
    </citation>
    <scope>NUCLEOTIDE SEQUENCE</scope>
    <source>
        <strain evidence="2">TK19036</strain>
    </source>
</reference>
<organism evidence="2">
    <name type="scientific">Roseihalotalea indica</name>
    <dbReference type="NCBI Taxonomy" id="2867963"/>
    <lineage>
        <taxon>Bacteria</taxon>
        <taxon>Pseudomonadati</taxon>
        <taxon>Bacteroidota</taxon>
        <taxon>Cytophagia</taxon>
        <taxon>Cytophagales</taxon>
        <taxon>Catalimonadaceae</taxon>
        <taxon>Roseihalotalea</taxon>
    </lineage>
</organism>
<reference evidence="2" key="2">
    <citation type="journal article" date="2024" name="Antonie Van Leeuwenhoek">
        <title>Roseihalotalea indica gen. nov., sp. nov., a halophilic Bacteroidetes from mesopelagic Southwest Indian Ocean with higher carbohydrate metabolic potential.</title>
        <authorList>
            <person name="Chen B."/>
            <person name="Zhang M."/>
            <person name="Lin D."/>
            <person name="Ye J."/>
            <person name="Tang K."/>
        </authorList>
    </citation>
    <scope>NUCLEOTIDE SEQUENCE</scope>
    <source>
        <strain evidence="2">TK19036</strain>
    </source>
</reference>
<protein>
    <recommendedName>
        <fullName evidence="3">DUF748 domain-containing protein</fullName>
    </recommendedName>
</protein>
<evidence type="ECO:0008006" key="3">
    <source>
        <dbReference type="Google" id="ProtNLM"/>
    </source>
</evidence>
<sequence length="1565" mass="178613">MKKKRVRTIFLWIGGSIVALTLVLQALFFFLGDEILKESILVAFRQYANQRFQPSHQPSLDFDELQLNLLGGNITVTDLQYENGIPLQDSLEQAHTLYRISIPEASIDGVKLLDIYLNRKIQLDQIYLKSPRVAVVQEQSSDSTRRRPAKATPRSVIAEQERKIYQTLTEYFKMLSFNKLEILNASVLLNFGENTPLFQDSLTYRKSEWFAHQFTIILEDFQLDSVSRQQEERLLFTKNIQIKLGAYQLILPDSSYAIQADTLVFSTQQQKLAFKGFEIIPLQAKDSSSWYNLQIPELEMTEIDLLNLYHNRIVNIDSLNIKSPDLRGYRRSQPMANAGKTSAPQLSAVHPDSLYSEIQKYCKRLGVNQFNISTGQLHFFRVQEDTLPWLEVPDYSLSFNDFQLDSAVNQRAVDTLSNVLPMDSIDIEMKEITLWFPDRQHYFAANDFQIKTDRLHQYACDILFDSARVLPRVDSLALFLTDTLQPRLGYDIRTSKVEMHGIDLEELSFSKFATMDSVRIRNPTISIANFTETPYGSLPLRSQGRADDTTNNTIKEIFFNWSHARLNLYPVVAPDRPDSWFEQLLVNALYLDNSRVKILKAKNDFSGFTEIAHVANLQAYYQDLSIGNEAHPLIDLTDTVAMASRVAVYAEEVDMQLNNSWFQFPYNQTSAVSGGWLEAEEVKLSTLTSRGYVSQVKFWPNRSATRLSANQMEQLNIPYFGIEGIDFGQLYNLQEADINRIALISPTINLRMSPGTRQRKGDFSMQELYFQVEPYLNRLSVEQLEVQNAAVTLQPKRTPTPDVWFSTSAFNVTIDNFFLDSVTSITPERPFYSESVRVGMDQFTFSLPMEEGEEVFQAERFLYSSYTDQLTVDNLQRIRDSLAVVDDLEELEVAQLALHQMNYFRYFTDQEIEVEKVIIRRPLVHVNQQNRTPDKAKNSGKAGKTLQPELYPKIKSVAQGIYVNQLAVEEGVVTLLSQDTDTVHYFTIDTLTVNANRLAIDAESHQREAKMFFADEIDFNIHFNQFLLRLPEAQQSIRAREVTLTNQSDRISINALEIEPYGFQHTRLADFPEKNLISLRTPSLQVVGLDVEKAYLKGEIDMQEVNLMNPQIDVFNFASASASDTSSGTPTSAWSEISPPYLKELAINQINLTNGTVKVYQHQDDDTPAFGAERLDLSVLGLLVDSTSYTRFVSETPESSRAVSGNITRRLLLADDLLVRIRDYQIAVGDTLYTAKADMISLSTKNPQLEISEFVLEPRVPRYLYKDYFSTQKTRVAAQIQTIRLIDIDFEELIRSHHFKAHSLTIDDIQIDAFKDARAPRNEDRVLPMHQDMLLNMNLLISLDTIRVSNGFINYAERAPEAGSDGIITFDKFNALLLNVTNHPDRVRDSVVFSMAVNTEIMGKGDLKATFRFPMADQQKSFTASGSLGPIDLQAFNPILEPAAFVHIKKGYANGMRFLIQGNQHRAIGAMRFNYEDLAIQLVDKSKGRPGLDERVGSFIANTFVVKSDNPRSLFLRVGEINYERDPSRSMFSYWWRSLLSGIKSSIGMQPVAERTRDITVIEEE</sequence>
<evidence type="ECO:0000313" key="2">
    <source>
        <dbReference type="EMBL" id="WKN36759.1"/>
    </source>
</evidence>
<name>A0AA49JG88_9BACT</name>
<gene>
    <name evidence="2" type="ORF">K4G66_30810</name>
</gene>